<dbReference type="PROSITE" id="PS51752">
    <property type="entry name" value="JACALIN_LECTIN"/>
    <property type="match status" value="1"/>
</dbReference>
<dbReference type="Pfam" id="PF14200">
    <property type="entry name" value="RicinB_lectin_2"/>
    <property type="match status" value="1"/>
</dbReference>
<dbReference type="Gene3D" id="2.80.10.50">
    <property type="match status" value="1"/>
</dbReference>
<reference evidence="3" key="1">
    <citation type="submission" date="2021-02" db="EMBL/GenBank/DDBJ databases">
        <authorList>
            <person name="Nowell W R."/>
        </authorList>
    </citation>
    <scope>NUCLEOTIDE SEQUENCE</scope>
</reference>
<dbReference type="InterPro" id="IPR000772">
    <property type="entry name" value="Ricin_B_lectin"/>
</dbReference>
<proteinExistence type="predicted"/>
<gene>
    <name evidence="3" type="ORF">OVA965_LOCUS12281</name>
    <name evidence="4" type="ORF">TMI583_LOCUS12285</name>
</gene>
<evidence type="ECO:0000313" key="5">
    <source>
        <dbReference type="Proteomes" id="UP000677228"/>
    </source>
</evidence>
<evidence type="ECO:0000259" key="1">
    <source>
        <dbReference type="PROSITE" id="PS50168"/>
    </source>
</evidence>
<evidence type="ECO:0000313" key="4">
    <source>
        <dbReference type="EMBL" id="CAF3727399.1"/>
    </source>
</evidence>
<name>A0A8S2DJ54_9BILA</name>
<dbReference type="SUPFAM" id="SSF50370">
    <property type="entry name" value="Ricin B-like lectins"/>
    <property type="match status" value="1"/>
</dbReference>
<dbReference type="CDD" id="cd00161">
    <property type="entry name" value="beta-trefoil_Ricin-like"/>
    <property type="match status" value="1"/>
</dbReference>
<dbReference type="EMBL" id="CAJOBA010004909">
    <property type="protein sequence ID" value="CAF3727399.1"/>
    <property type="molecule type" value="Genomic_DNA"/>
</dbReference>
<feature type="domain" description="Jacalin-type lectin" evidence="2">
    <location>
        <begin position="296"/>
        <end position="444"/>
    </location>
</feature>
<evidence type="ECO:0000259" key="2">
    <source>
        <dbReference type="PROSITE" id="PS51752"/>
    </source>
</evidence>
<dbReference type="InterPro" id="IPR001229">
    <property type="entry name" value="Jacalin-like_lectin_dom"/>
</dbReference>
<evidence type="ECO:0008006" key="6">
    <source>
        <dbReference type="Google" id="ProtNLM"/>
    </source>
</evidence>
<sequence>MFCLAQEVCIAGAAQQFDIDSFFTVGILRDLSTDNQCNLHFLLGPNIARRIREDPSINGTLNLFETLFDQQKISCQDFTYLIKAFESIKCLEAADRLKEHQQAEQSRRRALSTNSTNTAALPTITELIADNCVTDKYRSSRTLNLTCGTNRHQKPSGRAKIANQQNNIYSIQSVYNQKAIDLTDGSSSNTIKFQQWDRFNENNNQHFKLIHSGEGHYCLIESLPSGKALDSKLMKNAVSQSEISPKNLNNQLWQFIEVINTTLYENIWGNSNSNGKFISSVDLSDSFSLFTASLAYACLKVVGGDGGEPFDDSKTPGFTYYHYCSSVHIWWTDWINSTQFTYSSSTQIIEADRRGNVGDMYHIFNVSERNKDERINRIDIYSGERYISNGHKPNTPTKIIVGIQFYTTHNNSSPFYGSKRTDDAHDILKYDGYILGYVRGKSCK</sequence>
<feature type="domain" description="DED" evidence="1">
    <location>
        <begin position="27"/>
        <end position="99"/>
    </location>
</feature>
<dbReference type="PROSITE" id="PS50168">
    <property type="entry name" value="DED"/>
    <property type="match status" value="1"/>
</dbReference>
<dbReference type="Proteomes" id="UP000677228">
    <property type="component" value="Unassembled WGS sequence"/>
</dbReference>
<dbReference type="Pfam" id="PF01419">
    <property type="entry name" value="Jacalin"/>
    <property type="match status" value="1"/>
</dbReference>
<accession>A0A8S2DJ54</accession>
<dbReference type="InterPro" id="IPR011029">
    <property type="entry name" value="DEATH-like_dom_sf"/>
</dbReference>
<dbReference type="EMBL" id="CAJNOK010004904">
    <property type="protein sequence ID" value="CAF0953856.1"/>
    <property type="molecule type" value="Genomic_DNA"/>
</dbReference>
<dbReference type="Proteomes" id="UP000682733">
    <property type="component" value="Unassembled WGS sequence"/>
</dbReference>
<dbReference type="SUPFAM" id="SSF51101">
    <property type="entry name" value="Mannose-binding lectins"/>
    <property type="match status" value="1"/>
</dbReference>
<dbReference type="InterPro" id="IPR035992">
    <property type="entry name" value="Ricin_B-like_lectins"/>
</dbReference>
<dbReference type="GO" id="GO:0042981">
    <property type="term" value="P:regulation of apoptotic process"/>
    <property type="evidence" value="ECO:0007669"/>
    <property type="project" value="InterPro"/>
</dbReference>
<dbReference type="Gene3D" id="2.100.10.30">
    <property type="entry name" value="Jacalin-like lectin domain"/>
    <property type="match status" value="1"/>
</dbReference>
<evidence type="ECO:0000313" key="3">
    <source>
        <dbReference type="EMBL" id="CAF0953856.1"/>
    </source>
</evidence>
<feature type="non-terminal residue" evidence="3">
    <location>
        <position position="444"/>
    </location>
</feature>
<dbReference type="AlphaFoldDB" id="A0A8S2DJ54"/>
<comment type="caution">
    <text evidence="3">The sequence shown here is derived from an EMBL/GenBank/DDBJ whole genome shotgun (WGS) entry which is preliminary data.</text>
</comment>
<organism evidence="3 5">
    <name type="scientific">Didymodactylos carnosus</name>
    <dbReference type="NCBI Taxonomy" id="1234261"/>
    <lineage>
        <taxon>Eukaryota</taxon>
        <taxon>Metazoa</taxon>
        <taxon>Spiralia</taxon>
        <taxon>Gnathifera</taxon>
        <taxon>Rotifera</taxon>
        <taxon>Eurotatoria</taxon>
        <taxon>Bdelloidea</taxon>
        <taxon>Philodinida</taxon>
        <taxon>Philodinidae</taxon>
        <taxon>Didymodactylos</taxon>
    </lineage>
</organism>
<protein>
    <recommendedName>
        <fullName evidence="6">Ricin B lectin domain-containing protein</fullName>
    </recommendedName>
</protein>
<dbReference type="InterPro" id="IPR001875">
    <property type="entry name" value="DED_dom"/>
</dbReference>
<dbReference type="Gene3D" id="1.10.533.10">
    <property type="entry name" value="Death Domain, Fas"/>
    <property type="match status" value="1"/>
</dbReference>
<dbReference type="InterPro" id="IPR036404">
    <property type="entry name" value="Jacalin-like_lectin_dom_sf"/>
</dbReference>